<dbReference type="EMBL" id="JBHSAX010000013">
    <property type="protein sequence ID" value="MFC3963054.1"/>
    <property type="molecule type" value="Genomic_DNA"/>
</dbReference>
<reference evidence="2" key="1">
    <citation type="journal article" date="2019" name="Int. J. Syst. Evol. Microbiol.">
        <title>The Global Catalogue of Microorganisms (GCM) 10K type strain sequencing project: providing services to taxonomists for standard genome sequencing and annotation.</title>
        <authorList>
            <consortium name="The Broad Institute Genomics Platform"/>
            <consortium name="The Broad Institute Genome Sequencing Center for Infectious Disease"/>
            <person name="Wu L."/>
            <person name="Ma J."/>
        </authorList>
    </citation>
    <scope>NUCLEOTIDE SEQUENCE [LARGE SCALE GENOMIC DNA]</scope>
    <source>
        <strain evidence="2">CGMCC 4.7330</strain>
    </source>
</reference>
<comment type="caution">
    <text evidence="1">The sequence shown here is derived from an EMBL/GenBank/DDBJ whole genome shotgun (WGS) entry which is preliminary data.</text>
</comment>
<protein>
    <submittedName>
        <fullName evidence="1">Uncharacterized protein</fullName>
    </submittedName>
</protein>
<keyword evidence="2" id="KW-1185">Reference proteome</keyword>
<dbReference type="Proteomes" id="UP001595696">
    <property type="component" value="Unassembled WGS sequence"/>
</dbReference>
<accession>A0ABV8DTJ4</accession>
<gene>
    <name evidence="1" type="ORF">ACFO0B_13750</name>
</gene>
<evidence type="ECO:0000313" key="2">
    <source>
        <dbReference type="Proteomes" id="UP001595696"/>
    </source>
</evidence>
<proteinExistence type="predicted"/>
<dbReference type="RefSeq" id="WP_378612788.1">
    <property type="nucleotide sequence ID" value="NZ_JBHSAX010000013.1"/>
</dbReference>
<evidence type="ECO:0000313" key="1">
    <source>
        <dbReference type="EMBL" id="MFC3963054.1"/>
    </source>
</evidence>
<name>A0ABV8DTJ4_9NOCA</name>
<organism evidence="1 2">
    <name type="scientific">Nocardia jiangsuensis</name>
    <dbReference type="NCBI Taxonomy" id="1691563"/>
    <lineage>
        <taxon>Bacteria</taxon>
        <taxon>Bacillati</taxon>
        <taxon>Actinomycetota</taxon>
        <taxon>Actinomycetes</taxon>
        <taxon>Mycobacteriales</taxon>
        <taxon>Nocardiaceae</taxon>
        <taxon>Nocardia</taxon>
    </lineage>
</organism>
<sequence length="167" mass="17037">MFTRFAARAMAACVAVAAGAIGTGLGGGAAQADEGIACLWAGVSHPYLSEVVAGGWSFECGWDGLSSHWFRGGRTGAPSTVPNPGAGSAPSGSFSGGALQPGTAYTDYCVGSQLIEGAEDVYEVVWGASGPPFWKAAAPIAQWRFDHGTGPQPSWRSSSLCYDGMLI</sequence>